<sequence>MAVNKERRRILICDFVKKNPDYKKCDAVKHFVQMRFKRRSVYHILKKIDDNISLERKLGSGRKSTLSNPTERRKLKKATAGHVAKSYHELGRKFHCDHKTIKH</sequence>
<protein>
    <recommendedName>
        <fullName evidence="4">Transposase</fullName>
    </recommendedName>
</protein>
<dbReference type="OrthoDB" id="10463414at2759"/>
<dbReference type="Proteomes" id="UP000801492">
    <property type="component" value="Unassembled WGS sequence"/>
</dbReference>
<name>A0A8K0CBA7_IGNLU</name>
<gene>
    <name evidence="2" type="ORF">ILUMI_22076</name>
</gene>
<evidence type="ECO:0000313" key="3">
    <source>
        <dbReference type="Proteomes" id="UP000801492"/>
    </source>
</evidence>
<organism evidence="2 3">
    <name type="scientific">Ignelater luminosus</name>
    <name type="common">Cucubano</name>
    <name type="synonym">Pyrophorus luminosus</name>
    <dbReference type="NCBI Taxonomy" id="2038154"/>
    <lineage>
        <taxon>Eukaryota</taxon>
        <taxon>Metazoa</taxon>
        <taxon>Ecdysozoa</taxon>
        <taxon>Arthropoda</taxon>
        <taxon>Hexapoda</taxon>
        <taxon>Insecta</taxon>
        <taxon>Pterygota</taxon>
        <taxon>Neoptera</taxon>
        <taxon>Endopterygota</taxon>
        <taxon>Coleoptera</taxon>
        <taxon>Polyphaga</taxon>
        <taxon>Elateriformia</taxon>
        <taxon>Elateroidea</taxon>
        <taxon>Elateridae</taxon>
        <taxon>Agrypninae</taxon>
        <taxon>Pyrophorini</taxon>
        <taxon>Ignelater</taxon>
    </lineage>
</organism>
<evidence type="ECO:0008006" key="4">
    <source>
        <dbReference type="Google" id="ProtNLM"/>
    </source>
</evidence>
<comment type="caution">
    <text evidence="2">The sequence shown here is derived from an EMBL/GenBank/DDBJ whole genome shotgun (WGS) entry which is preliminary data.</text>
</comment>
<dbReference type="EMBL" id="VTPC01090222">
    <property type="protein sequence ID" value="KAF2884108.1"/>
    <property type="molecule type" value="Genomic_DNA"/>
</dbReference>
<evidence type="ECO:0000256" key="1">
    <source>
        <dbReference type="SAM" id="MobiDB-lite"/>
    </source>
</evidence>
<proteinExistence type="predicted"/>
<reference evidence="2" key="1">
    <citation type="submission" date="2019-08" db="EMBL/GenBank/DDBJ databases">
        <title>The genome of the North American firefly Photinus pyralis.</title>
        <authorList>
            <consortium name="Photinus pyralis genome working group"/>
            <person name="Fallon T.R."/>
            <person name="Sander Lower S.E."/>
            <person name="Weng J.-K."/>
        </authorList>
    </citation>
    <scope>NUCLEOTIDE SEQUENCE</scope>
    <source>
        <strain evidence="2">TRF0915ILg1</strain>
        <tissue evidence="2">Whole body</tissue>
    </source>
</reference>
<accession>A0A8K0CBA7</accession>
<dbReference type="AlphaFoldDB" id="A0A8K0CBA7"/>
<feature type="region of interest" description="Disordered" evidence="1">
    <location>
        <begin position="59"/>
        <end position="82"/>
    </location>
</feature>
<keyword evidence="3" id="KW-1185">Reference proteome</keyword>
<evidence type="ECO:0000313" key="2">
    <source>
        <dbReference type="EMBL" id="KAF2884108.1"/>
    </source>
</evidence>